<dbReference type="AlphaFoldDB" id="A0A9Q0SIT3"/>
<dbReference type="Proteomes" id="UP001151532">
    <property type="component" value="Chromosome 14"/>
</dbReference>
<keyword evidence="2" id="KW-1185">Reference proteome</keyword>
<reference evidence="1" key="2">
    <citation type="journal article" date="2023" name="Int. J. Mol. Sci.">
        <title>De Novo Assembly and Annotation of 11 Diverse Shrub Willow (Salix) Genomes Reveals Novel Gene Organization in Sex-Linked Regions.</title>
        <authorList>
            <person name="Hyden B."/>
            <person name="Feng K."/>
            <person name="Yates T.B."/>
            <person name="Jawdy S."/>
            <person name="Cereghino C."/>
            <person name="Smart L.B."/>
            <person name="Muchero W."/>
        </authorList>
    </citation>
    <scope>NUCLEOTIDE SEQUENCE</scope>
    <source>
        <tissue evidence="1">Shoot tip</tissue>
    </source>
</reference>
<comment type="caution">
    <text evidence="1">The sequence shown here is derived from an EMBL/GenBank/DDBJ whole genome shotgun (WGS) entry which is preliminary data.</text>
</comment>
<accession>A0A9Q0SIT3</accession>
<gene>
    <name evidence="1" type="ORF">OIU79_018898</name>
</gene>
<evidence type="ECO:0000313" key="1">
    <source>
        <dbReference type="EMBL" id="KAJ6679022.1"/>
    </source>
</evidence>
<proteinExistence type="predicted"/>
<sequence length="51" mass="5924">MLVQELCNVEITLPLMTNQQSFLDLCWATCERVKTFWEAILHVRIQARCAG</sequence>
<name>A0A9Q0SIT3_SALPP</name>
<dbReference type="EMBL" id="JAPFFK010000020">
    <property type="protein sequence ID" value="KAJ6679022.1"/>
    <property type="molecule type" value="Genomic_DNA"/>
</dbReference>
<reference evidence="1" key="1">
    <citation type="submission" date="2022-11" db="EMBL/GenBank/DDBJ databases">
        <authorList>
            <person name="Hyden B.L."/>
            <person name="Feng K."/>
            <person name="Yates T."/>
            <person name="Jawdy S."/>
            <person name="Smart L.B."/>
            <person name="Muchero W."/>
        </authorList>
    </citation>
    <scope>NUCLEOTIDE SEQUENCE</scope>
    <source>
        <tissue evidence="1">Shoot tip</tissue>
    </source>
</reference>
<feature type="non-terminal residue" evidence="1">
    <location>
        <position position="51"/>
    </location>
</feature>
<organism evidence="1 2">
    <name type="scientific">Salix purpurea</name>
    <name type="common">Purple osier willow</name>
    <dbReference type="NCBI Taxonomy" id="77065"/>
    <lineage>
        <taxon>Eukaryota</taxon>
        <taxon>Viridiplantae</taxon>
        <taxon>Streptophyta</taxon>
        <taxon>Embryophyta</taxon>
        <taxon>Tracheophyta</taxon>
        <taxon>Spermatophyta</taxon>
        <taxon>Magnoliopsida</taxon>
        <taxon>eudicotyledons</taxon>
        <taxon>Gunneridae</taxon>
        <taxon>Pentapetalae</taxon>
        <taxon>rosids</taxon>
        <taxon>fabids</taxon>
        <taxon>Malpighiales</taxon>
        <taxon>Salicaceae</taxon>
        <taxon>Saliceae</taxon>
        <taxon>Salix</taxon>
    </lineage>
</organism>
<protein>
    <submittedName>
        <fullName evidence="1">Uncharacterized protein</fullName>
    </submittedName>
</protein>
<evidence type="ECO:0000313" key="2">
    <source>
        <dbReference type="Proteomes" id="UP001151532"/>
    </source>
</evidence>